<comment type="subcellular location">
    <subcellularLocation>
        <location evidence="1">Cell inner membrane</location>
        <topology evidence="1">Multi-pass membrane protein</topology>
    </subcellularLocation>
</comment>
<keyword evidence="1 2" id="KW-0812">Transmembrane</keyword>
<keyword evidence="1" id="KW-0443">Lipid metabolism</keyword>
<evidence type="ECO:0000313" key="4">
    <source>
        <dbReference type="EMBL" id="ARB03550.1"/>
    </source>
</evidence>
<feature type="transmembrane region" description="Helical" evidence="2">
    <location>
        <begin position="21"/>
        <end position="49"/>
    </location>
</feature>
<feature type="transmembrane region" description="Helical" evidence="2">
    <location>
        <begin position="55"/>
        <end position="73"/>
    </location>
</feature>
<dbReference type="PIRSF" id="PIRSF006162">
    <property type="entry name" value="PgpA"/>
    <property type="match status" value="1"/>
</dbReference>
<dbReference type="EMBL" id="CP019894">
    <property type="protein sequence ID" value="ARB03550.1"/>
    <property type="molecule type" value="Genomic_DNA"/>
</dbReference>
<dbReference type="Proteomes" id="UP000191249">
    <property type="component" value="Chromosome"/>
</dbReference>
<evidence type="ECO:0000313" key="5">
    <source>
        <dbReference type="Proteomes" id="UP000191249"/>
    </source>
</evidence>
<evidence type="ECO:0000256" key="1">
    <source>
        <dbReference type="PIRNR" id="PIRNR006162"/>
    </source>
</evidence>
<dbReference type="GO" id="GO:0008962">
    <property type="term" value="F:phosphatidylglycerophosphatase activity"/>
    <property type="evidence" value="ECO:0007669"/>
    <property type="project" value="UniProtKB-EC"/>
</dbReference>
<comment type="catalytic activity">
    <reaction evidence="1">
        <text>a 1,2-diacyl-sn-glycero-3-phospho-(1'-sn-glycero-3'-phosphate) + H2O = a 1,2-diacyl-sn-glycero-3-phospho-(1'-sn-glycerol) + phosphate</text>
        <dbReference type="Rhea" id="RHEA:33751"/>
        <dbReference type="ChEBI" id="CHEBI:15377"/>
        <dbReference type="ChEBI" id="CHEBI:43474"/>
        <dbReference type="ChEBI" id="CHEBI:60110"/>
        <dbReference type="ChEBI" id="CHEBI:64716"/>
        <dbReference type="EC" id="3.1.3.27"/>
    </reaction>
</comment>
<dbReference type="CDD" id="cd06971">
    <property type="entry name" value="PgpA"/>
    <property type="match status" value="1"/>
</dbReference>
<dbReference type="SUPFAM" id="SSF101307">
    <property type="entry name" value="YutG-like"/>
    <property type="match status" value="1"/>
</dbReference>
<dbReference type="InterPro" id="IPR026037">
    <property type="entry name" value="PgpA"/>
</dbReference>
<dbReference type="GO" id="GO:0005886">
    <property type="term" value="C:plasma membrane"/>
    <property type="evidence" value="ECO:0007669"/>
    <property type="project" value="UniProtKB-SubCell"/>
</dbReference>
<dbReference type="InterPro" id="IPR007686">
    <property type="entry name" value="YutG/PgpA"/>
</dbReference>
<comment type="function">
    <text evidence="1">Lipid phosphatase which dephosphorylates phosphatidylglycerophosphate (PGP) to phosphatidylglycerol (PG).</text>
</comment>
<comment type="pathway">
    <text evidence="1">Phospholipid metabolism; phosphatidylglycerol biosynthesis; phosphatidylglycerol from CDP-diacylglycerol: step 2/2.</text>
</comment>
<reference evidence="4 5" key="1">
    <citation type="submission" date="2017-03" db="EMBL/GenBank/DDBJ databases">
        <title>N. lactamica Y92-1009 whole genome sequence.</title>
        <authorList>
            <person name="Pandey A.K."/>
            <person name="Read R.C."/>
        </authorList>
    </citation>
    <scope>NUCLEOTIDE SEQUENCE [LARGE SCALE GENOMIC DNA]</scope>
    <source>
        <strain evidence="4 5">Y92-1009</strain>
    </source>
</reference>
<keyword evidence="1 2" id="KW-0472">Membrane</keyword>
<proteinExistence type="predicted"/>
<feature type="transmembrane region" description="Helical" evidence="2">
    <location>
        <begin position="93"/>
        <end position="116"/>
    </location>
</feature>
<dbReference type="PANTHER" id="PTHR36305:SF1">
    <property type="entry name" value="PHOSPHATIDYLGLYCEROPHOSPHATASE A"/>
    <property type="match status" value="1"/>
</dbReference>
<evidence type="ECO:0000256" key="2">
    <source>
        <dbReference type="SAM" id="Phobius"/>
    </source>
</evidence>
<organism evidence="4 5">
    <name type="scientific">Neisseria lactamica</name>
    <dbReference type="NCBI Taxonomy" id="486"/>
    <lineage>
        <taxon>Bacteria</taxon>
        <taxon>Pseudomonadati</taxon>
        <taxon>Pseudomonadota</taxon>
        <taxon>Betaproteobacteria</taxon>
        <taxon>Neisseriales</taxon>
        <taxon>Neisseriaceae</taxon>
        <taxon>Neisseria</taxon>
    </lineage>
</organism>
<keyword evidence="1" id="KW-1003">Cell membrane</keyword>
<dbReference type="AlphaFoldDB" id="A0AAU8VRS9"/>
<dbReference type="PANTHER" id="PTHR36305">
    <property type="entry name" value="PHOSPHATIDYLGLYCEROPHOSPHATASE A"/>
    <property type="match status" value="1"/>
</dbReference>
<keyword evidence="1" id="KW-0595">Phospholipid degradation</keyword>
<keyword evidence="1" id="KW-0997">Cell inner membrane</keyword>
<feature type="transmembrane region" description="Helical" evidence="2">
    <location>
        <begin position="136"/>
        <end position="158"/>
    </location>
</feature>
<evidence type="ECO:0000259" key="3">
    <source>
        <dbReference type="Pfam" id="PF04608"/>
    </source>
</evidence>
<name>A0AAU8VRS9_NEILA</name>
<dbReference type="RefSeq" id="WP_003713354.1">
    <property type="nucleotide sequence ID" value="NZ_CP019894.1"/>
</dbReference>
<keyword evidence="1" id="KW-0460">Magnesium</keyword>
<keyword evidence="1" id="KW-0479">Metal-binding</keyword>
<accession>A0AAU8VRS9</accession>
<dbReference type="InterPro" id="IPR036681">
    <property type="entry name" value="PgpA-like_sf"/>
</dbReference>
<comment type="cofactor">
    <cofactor evidence="1">
        <name>Mg(2+)</name>
        <dbReference type="ChEBI" id="CHEBI:18420"/>
    </cofactor>
</comment>
<gene>
    <name evidence="4" type="ORF">B2G52_00250</name>
</gene>
<feature type="domain" description="YutG/PgpA" evidence="3">
    <location>
        <begin position="19"/>
        <end position="158"/>
    </location>
</feature>
<protein>
    <recommendedName>
        <fullName evidence="1">Phosphatidylglycerophosphatase A</fullName>
        <ecNumber evidence="1">3.1.3.27</ecNumber>
    </recommendedName>
    <alternativeName>
        <fullName evidence="1">Phosphatidylglycerolphosphate phosphatase A</fullName>
    </alternativeName>
</protein>
<dbReference type="EC" id="3.1.3.27" evidence="1"/>
<keyword evidence="1" id="KW-0442">Lipid degradation</keyword>
<dbReference type="GO" id="GO:0046872">
    <property type="term" value="F:metal ion binding"/>
    <property type="evidence" value="ECO:0007669"/>
    <property type="project" value="UniProtKB-KW"/>
</dbReference>
<keyword evidence="1" id="KW-1208">Phospholipid metabolism</keyword>
<keyword evidence="2" id="KW-1133">Transmembrane helix</keyword>
<sequence>MADFKPDWAWLRQRPLRFLAFGFGSGLAPFAPGTFGTLAALPLAFVLILAGVDGWLLALLCAVLFVWGIRICACAEKESGVSDHGGIVWDEIVAMMFVLAFVPFKWAWWLAAFVLFRLFDALKPPPVGWFDKNLHGGLGIMADDMAAAVMTLIVLRIAMLF</sequence>
<dbReference type="Pfam" id="PF04608">
    <property type="entry name" value="PgpA"/>
    <property type="match status" value="1"/>
</dbReference>
<dbReference type="GO" id="GO:0009395">
    <property type="term" value="P:phospholipid catabolic process"/>
    <property type="evidence" value="ECO:0007669"/>
    <property type="project" value="UniProtKB-KW"/>
</dbReference>
<keyword evidence="1" id="KW-0378">Hydrolase</keyword>